<comment type="caution">
    <text evidence="2">The sequence shown here is derived from an EMBL/GenBank/DDBJ whole genome shotgun (WGS) entry which is preliminary data.</text>
</comment>
<reference evidence="2 3" key="1">
    <citation type="journal article" date="2018" name="Sci. Rep.">
        <title>Genomic signatures of local adaptation to the degree of environmental predictability in rotifers.</title>
        <authorList>
            <person name="Franch-Gras L."/>
            <person name="Hahn C."/>
            <person name="Garcia-Roger E.M."/>
            <person name="Carmona M.J."/>
            <person name="Serra M."/>
            <person name="Gomez A."/>
        </authorList>
    </citation>
    <scope>NUCLEOTIDE SEQUENCE [LARGE SCALE GENOMIC DNA]</scope>
    <source>
        <strain evidence="2">HYR1</strain>
    </source>
</reference>
<organism evidence="2 3">
    <name type="scientific">Brachionus plicatilis</name>
    <name type="common">Marine rotifer</name>
    <name type="synonym">Brachionus muelleri</name>
    <dbReference type="NCBI Taxonomy" id="10195"/>
    <lineage>
        <taxon>Eukaryota</taxon>
        <taxon>Metazoa</taxon>
        <taxon>Spiralia</taxon>
        <taxon>Gnathifera</taxon>
        <taxon>Rotifera</taxon>
        <taxon>Eurotatoria</taxon>
        <taxon>Monogononta</taxon>
        <taxon>Pseudotrocha</taxon>
        <taxon>Ploima</taxon>
        <taxon>Brachionidae</taxon>
        <taxon>Brachionus</taxon>
    </lineage>
</organism>
<evidence type="ECO:0000313" key="3">
    <source>
        <dbReference type="Proteomes" id="UP000276133"/>
    </source>
</evidence>
<keyword evidence="1" id="KW-0472">Membrane</keyword>
<gene>
    <name evidence="2" type="ORF">BpHYR1_038095</name>
</gene>
<sequence length="68" mass="8227">MSQYSKVNSIFYDTIFLKEKTQKRLYVKHIRIDFVEIYEFIQIVNCINFSVVLLLDMLLTYSAKINRK</sequence>
<keyword evidence="3" id="KW-1185">Reference proteome</keyword>
<protein>
    <submittedName>
        <fullName evidence="2">Uncharacterized protein</fullName>
    </submittedName>
</protein>
<evidence type="ECO:0000256" key="1">
    <source>
        <dbReference type="SAM" id="Phobius"/>
    </source>
</evidence>
<proteinExistence type="predicted"/>
<dbReference type="Proteomes" id="UP000276133">
    <property type="component" value="Unassembled WGS sequence"/>
</dbReference>
<keyword evidence="1" id="KW-1133">Transmembrane helix</keyword>
<dbReference type="EMBL" id="REGN01007563">
    <property type="protein sequence ID" value="RNA05888.1"/>
    <property type="molecule type" value="Genomic_DNA"/>
</dbReference>
<dbReference type="AlphaFoldDB" id="A0A3M7Q4L8"/>
<evidence type="ECO:0000313" key="2">
    <source>
        <dbReference type="EMBL" id="RNA05888.1"/>
    </source>
</evidence>
<accession>A0A3M7Q4L8</accession>
<keyword evidence="1" id="KW-0812">Transmembrane</keyword>
<feature type="transmembrane region" description="Helical" evidence="1">
    <location>
        <begin position="40"/>
        <end position="59"/>
    </location>
</feature>
<name>A0A3M7Q4L8_BRAPC</name>